<dbReference type="InterPro" id="IPR000047">
    <property type="entry name" value="HTH_motif"/>
</dbReference>
<organism evidence="11 12">
    <name type="scientific">Frankliniella fusca</name>
    <dbReference type="NCBI Taxonomy" id="407009"/>
    <lineage>
        <taxon>Eukaryota</taxon>
        <taxon>Metazoa</taxon>
        <taxon>Ecdysozoa</taxon>
        <taxon>Arthropoda</taxon>
        <taxon>Hexapoda</taxon>
        <taxon>Insecta</taxon>
        <taxon>Pterygota</taxon>
        <taxon>Neoptera</taxon>
        <taxon>Paraneoptera</taxon>
        <taxon>Thysanoptera</taxon>
        <taxon>Terebrantia</taxon>
        <taxon>Thripoidea</taxon>
        <taxon>Thripidae</taxon>
        <taxon>Frankliniella</taxon>
    </lineage>
</organism>
<sequence>MVDEERCGTAFGGRGPEVSSSPEVLLVMSLPYAGRIRLCACYRHTARVGPQNNSIAWSPDQTCLSGKTRTKDKYRVVYSDHQRLELEKEFHYSRYITIRRKAELAASLGLSERQVKIWFQNRRAKERKQTKKREELDHKVKLEDLQPQGHQGHPSHLGGHGHGHPLAHHHVLHHQMHHQMHHGHHPGSNPGSTSPLSLPLPHPGGPLGGGGGGGSLGGGPLGGGHVGHNGGHLVHHHMLNSAGSASQHPSNGGGSGGGAGGSSSSGGSGSSGSGSLSSTASNSTTSSGSASGPGPGVQHGVRRRQWQRRHHVTWRLSGPRPRRRLGGLVISPRRSPRPRRAGPGRAGASLASCLAAAYLCV</sequence>
<dbReference type="GO" id="GO:0000981">
    <property type="term" value="F:DNA-binding transcription factor activity, RNA polymerase II-specific"/>
    <property type="evidence" value="ECO:0007669"/>
    <property type="project" value="InterPro"/>
</dbReference>
<keyword evidence="6 7" id="KW-0539">Nucleus</keyword>
<accession>A0AAE1HZ54</accession>
<feature type="compositionally biased region" description="Gly residues" evidence="9">
    <location>
        <begin position="205"/>
        <end position="230"/>
    </location>
</feature>
<evidence type="ECO:0000256" key="9">
    <source>
        <dbReference type="SAM" id="MobiDB-lite"/>
    </source>
</evidence>
<comment type="caution">
    <text evidence="11">The sequence shown here is derived from an EMBL/GenBank/DDBJ whole genome shotgun (WGS) entry which is preliminary data.</text>
</comment>
<dbReference type="PANTHER" id="PTHR24332">
    <property type="entry name" value="HOMEOBOX PROTEIN CDX"/>
    <property type="match status" value="1"/>
</dbReference>
<dbReference type="AlphaFoldDB" id="A0AAE1HZ54"/>
<dbReference type="Proteomes" id="UP001219518">
    <property type="component" value="Unassembled WGS sequence"/>
</dbReference>
<reference evidence="11" key="1">
    <citation type="submission" date="2021-07" db="EMBL/GenBank/DDBJ databases">
        <authorList>
            <person name="Catto M.A."/>
            <person name="Jacobson A."/>
            <person name="Kennedy G."/>
            <person name="Labadie P."/>
            <person name="Hunt B.G."/>
            <person name="Srinivasan R."/>
        </authorList>
    </citation>
    <scope>NUCLEOTIDE SEQUENCE</scope>
    <source>
        <strain evidence="11">PL_HMW_Pooled</strain>
        <tissue evidence="11">Head</tissue>
    </source>
</reference>
<keyword evidence="12" id="KW-1185">Reference proteome</keyword>
<dbReference type="SUPFAM" id="SSF46689">
    <property type="entry name" value="Homeodomain-like"/>
    <property type="match status" value="1"/>
</dbReference>
<keyword evidence="5 7" id="KW-0371">Homeobox</keyword>
<feature type="domain" description="Homeobox" evidence="10">
    <location>
        <begin position="69"/>
        <end position="129"/>
    </location>
</feature>
<feature type="compositionally biased region" description="Basic residues" evidence="9">
    <location>
        <begin position="300"/>
        <end position="313"/>
    </location>
</feature>
<evidence type="ECO:0000259" key="10">
    <source>
        <dbReference type="PROSITE" id="PS50071"/>
    </source>
</evidence>
<dbReference type="FunFam" id="1.10.10.60:FF:000574">
    <property type="entry name" value="Homeobox protein CHOX-CAD2"/>
    <property type="match status" value="1"/>
</dbReference>
<feature type="compositionally biased region" description="Low complexity" evidence="9">
    <location>
        <begin position="273"/>
        <end position="290"/>
    </location>
</feature>
<dbReference type="Gene3D" id="1.10.10.60">
    <property type="entry name" value="Homeodomain-like"/>
    <property type="match status" value="1"/>
</dbReference>
<dbReference type="EMBL" id="JAHWGI010001409">
    <property type="protein sequence ID" value="KAK3930058.1"/>
    <property type="molecule type" value="Genomic_DNA"/>
</dbReference>
<dbReference type="GO" id="GO:0005634">
    <property type="term" value="C:nucleus"/>
    <property type="evidence" value="ECO:0007669"/>
    <property type="project" value="UniProtKB-SubCell"/>
</dbReference>
<evidence type="ECO:0000256" key="1">
    <source>
        <dbReference type="ARBA" id="ARBA00004123"/>
    </source>
</evidence>
<dbReference type="GO" id="GO:0000977">
    <property type="term" value="F:RNA polymerase II transcription regulatory region sequence-specific DNA binding"/>
    <property type="evidence" value="ECO:0007669"/>
    <property type="project" value="TreeGrafter"/>
</dbReference>
<keyword evidence="4 7" id="KW-0238">DNA-binding</keyword>
<keyword evidence="3" id="KW-0217">Developmental protein</keyword>
<comment type="subcellular location">
    <subcellularLocation>
        <location evidence="1 7 8">Nucleus</location>
    </subcellularLocation>
</comment>
<dbReference type="SMART" id="SM00389">
    <property type="entry name" value="HOX"/>
    <property type="match status" value="1"/>
</dbReference>
<dbReference type="GO" id="GO:0030154">
    <property type="term" value="P:cell differentiation"/>
    <property type="evidence" value="ECO:0007669"/>
    <property type="project" value="TreeGrafter"/>
</dbReference>
<dbReference type="CDD" id="cd00086">
    <property type="entry name" value="homeodomain"/>
    <property type="match status" value="1"/>
</dbReference>
<feature type="compositionally biased region" description="Low complexity" evidence="9">
    <location>
        <begin position="145"/>
        <end position="157"/>
    </location>
</feature>
<evidence type="ECO:0000256" key="3">
    <source>
        <dbReference type="ARBA" id="ARBA00022473"/>
    </source>
</evidence>
<dbReference type="InterPro" id="IPR020479">
    <property type="entry name" value="HD_metazoa"/>
</dbReference>
<dbReference type="PANTHER" id="PTHR24332:SF9">
    <property type="entry name" value="HOMEOTIC PROTEIN CAUDAL"/>
    <property type="match status" value="1"/>
</dbReference>
<dbReference type="PROSITE" id="PS00027">
    <property type="entry name" value="HOMEOBOX_1"/>
    <property type="match status" value="1"/>
</dbReference>
<name>A0AAE1HZ54_9NEOP</name>
<feature type="compositionally biased region" description="Basic and acidic residues" evidence="9">
    <location>
        <begin position="132"/>
        <end position="144"/>
    </location>
</feature>
<evidence type="ECO:0000256" key="6">
    <source>
        <dbReference type="ARBA" id="ARBA00023242"/>
    </source>
</evidence>
<comment type="similarity">
    <text evidence="2">Belongs to the Caudal homeobox family.</text>
</comment>
<dbReference type="InterPro" id="IPR017970">
    <property type="entry name" value="Homeobox_CS"/>
</dbReference>
<feature type="compositionally biased region" description="Low complexity" evidence="9">
    <location>
        <begin position="186"/>
        <end position="197"/>
    </location>
</feature>
<dbReference type="GO" id="GO:0009948">
    <property type="term" value="P:anterior/posterior axis specification"/>
    <property type="evidence" value="ECO:0007669"/>
    <property type="project" value="TreeGrafter"/>
</dbReference>
<proteinExistence type="inferred from homology"/>
<evidence type="ECO:0000256" key="5">
    <source>
        <dbReference type="ARBA" id="ARBA00023155"/>
    </source>
</evidence>
<dbReference type="InterPro" id="IPR047152">
    <property type="entry name" value="Caudal_homeobox"/>
</dbReference>
<gene>
    <name evidence="11" type="ORF">KUF71_004629</name>
</gene>
<dbReference type="PRINTS" id="PR00024">
    <property type="entry name" value="HOMEOBOX"/>
</dbReference>
<dbReference type="PRINTS" id="PR00031">
    <property type="entry name" value="HTHREPRESSR"/>
</dbReference>
<reference evidence="11" key="2">
    <citation type="journal article" date="2023" name="BMC Genomics">
        <title>Pest status, molecular evolution, and epigenetic factors derived from the genome assembly of Frankliniella fusca, a thysanopteran phytovirus vector.</title>
        <authorList>
            <person name="Catto M.A."/>
            <person name="Labadie P.E."/>
            <person name="Jacobson A.L."/>
            <person name="Kennedy G.G."/>
            <person name="Srinivasan R."/>
            <person name="Hunt B.G."/>
        </authorList>
    </citation>
    <scope>NUCLEOTIDE SEQUENCE</scope>
    <source>
        <strain evidence="11">PL_HMW_Pooled</strain>
    </source>
</reference>
<protein>
    <submittedName>
        <fullName evidence="11">Homeobox protein CHOX-CAD</fullName>
    </submittedName>
</protein>
<dbReference type="InterPro" id="IPR009057">
    <property type="entry name" value="Homeodomain-like_sf"/>
</dbReference>
<evidence type="ECO:0000313" key="12">
    <source>
        <dbReference type="Proteomes" id="UP001219518"/>
    </source>
</evidence>
<feature type="region of interest" description="Disordered" evidence="9">
    <location>
        <begin position="124"/>
        <end position="346"/>
    </location>
</feature>
<dbReference type="GO" id="GO:0009887">
    <property type="term" value="P:animal organ morphogenesis"/>
    <property type="evidence" value="ECO:0007669"/>
    <property type="project" value="TreeGrafter"/>
</dbReference>
<dbReference type="InterPro" id="IPR001356">
    <property type="entry name" value="HD"/>
</dbReference>
<feature type="compositionally biased region" description="Gly residues" evidence="9">
    <location>
        <begin position="251"/>
        <end position="272"/>
    </location>
</feature>
<evidence type="ECO:0000256" key="7">
    <source>
        <dbReference type="PROSITE-ProRule" id="PRU00108"/>
    </source>
</evidence>
<evidence type="ECO:0000256" key="2">
    <source>
        <dbReference type="ARBA" id="ARBA00010341"/>
    </source>
</evidence>
<dbReference type="Pfam" id="PF00046">
    <property type="entry name" value="Homeodomain"/>
    <property type="match status" value="1"/>
</dbReference>
<dbReference type="PROSITE" id="PS50071">
    <property type="entry name" value="HOMEOBOX_2"/>
    <property type="match status" value="1"/>
</dbReference>
<evidence type="ECO:0000313" key="11">
    <source>
        <dbReference type="EMBL" id="KAK3930058.1"/>
    </source>
</evidence>
<evidence type="ECO:0000256" key="8">
    <source>
        <dbReference type="RuleBase" id="RU000682"/>
    </source>
</evidence>
<feature type="compositionally biased region" description="Basic residues" evidence="9">
    <location>
        <begin position="159"/>
        <end position="185"/>
    </location>
</feature>
<evidence type="ECO:0000256" key="4">
    <source>
        <dbReference type="ARBA" id="ARBA00023125"/>
    </source>
</evidence>
<feature type="DNA-binding region" description="Homeobox" evidence="7">
    <location>
        <begin position="71"/>
        <end position="130"/>
    </location>
</feature>